<evidence type="ECO:0000259" key="6">
    <source>
        <dbReference type="PROSITE" id="PS50977"/>
    </source>
</evidence>
<dbReference type="Proteomes" id="UP000465866">
    <property type="component" value="Chromosome"/>
</dbReference>
<dbReference type="PANTHER" id="PTHR30055">
    <property type="entry name" value="HTH-TYPE TRANSCRIPTIONAL REGULATOR RUTR"/>
    <property type="match status" value="1"/>
</dbReference>
<evidence type="ECO:0000256" key="3">
    <source>
        <dbReference type="ARBA" id="ARBA00023163"/>
    </source>
</evidence>
<dbReference type="GO" id="GO:0000976">
    <property type="term" value="F:transcription cis-regulatory region binding"/>
    <property type="evidence" value="ECO:0007669"/>
    <property type="project" value="TreeGrafter"/>
</dbReference>
<organism evidence="7 8">
    <name type="scientific">Mycobacterium cookii</name>
    <dbReference type="NCBI Taxonomy" id="1775"/>
    <lineage>
        <taxon>Bacteria</taxon>
        <taxon>Bacillati</taxon>
        <taxon>Actinomycetota</taxon>
        <taxon>Actinomycetes</taxon>
        <taxon>Mycobacteriales</taxon>
        <taxon>Mycobacteriaceae</taxon>
        <taxon>Mycobacterium</taxon>
    </lineage>
</organism>
<feature type="domain" description="HTH tetR-type" evidence="6">
    <location>
        <begin position="35"/>
        <end position="95"/>
    </location>
</feature>
<evidence type="ECO:0000256" key="4">
    <source>
        <dbReference type="PROSITE-ProRule" id="PRU00335"/>
    </source>
</evidence>
<proteinExistence type="predicted"/>
<dbReference type="PROSITE" id="PS50977">
    <property type="entry name" value="HTH_TETR_2"/>
    <property type="match status" value="1"/>
</dbReference>
<dbReference type="Gene3D" id="1.10.357.10">
    <property type="entry name" value="Tetracycline Repressor, domain 2"/>
    <property type="match status" value="1"/>
</dbReference>
<evidence type="ECO:0000256" key="1">
    <source>
        <dbReference type="ARBA" id="ARBA00023015"/>
    </source>
</evidence>
<evidence type="ECO:0000313" key="7">
    <source>
        <dbReference type="EMBL" id="BBX47186.1"/>
    </source>
</evidence>
<dbReference type="GO" id="GO:0003700">
    <property type="term" value="F:DNA-binding transcription factor activity"/>
    <property type="evidence" value="ECO:0007669"/>
    <property type="project" value="TreeGrafter"/>
</dbReference>
<dbReference type="PRINTS" id="PR00455">
    <property type="entry name" value="HTHTETR"/>
</dbReference>
<dbReference type="AlphaFoldDB" id="A0A7I7KZJ5"/>
<gene>
    <name evidence="7" type="ORF">MCOO_32010</name>
</gene>
<reference evidence="7 8" key="1">
    <citation type="journal article" date="2019" name="Emerg. Microbes Infect.">
        <title>Comprehensive subspecies identification of 175 nontuberculous mycobacteria species based on 7547 genomic profiles.</title>
        <authorList>
            <person name="Matsumoto Y."/>
            <person name="Kinjo T."/>
            <person name="Motooka D."/>
            <person name="Nabeya D."/>
            <person name="Jung N."/>
            <person name="Uechi K."/>
            <person name="Horii T."/>
            <person name="Iida T."/>
            <person name="Fujita J."/>
            <person name="Nakamura S."/>
        </authorList>
    </citation>
    <scope>NUCLEOTIDE SEQUENCE [LARGE SCALE GENOMIC DNA]</scope>
    <source>
        <strain evidence="7 8">JCM 12404</strain>
    </source>
</reference>
<dbReference type="InterPro" id="IPR001647">
    <property type="entry name" value="HTH_TetR"/>
</dbReference>
<dbReference type="SUPFAM" id="SSF46689">
    <property type="entry name" value="Homeodomain-like"/>
    <property type="match status" value="1"/>
</dbReference>
<dbReference type="EMBL" id="AP022569">
    <property type="protein sequence ID" value="BBX47186.1"/>
    <property type="molecule type" value="Genomic_DNA"/>
</dbReference>
<keyword evidence="8" id="KW-1185">Reference proteome</keyword>
<accession>A0A7I7KZJ5</accession>
<sequence>MNRKGGSGGREPNLGTVITASESVAEPHRLTPKGRATRERIVATAAQLMYHHGVAGTSLVDVHKAAGVGPSQVYHYFEDKESLVRAVIAHRLHAVLATLRGLDSMEGLRAWRDLVVDTYRQRNCEGGWAPTPV</sequence>
<feature type="DNA-binding region" description="H-T-H motif" evidence="4">
    <location>
        <begin position="58"/>
        <end position="77"/>
    </location>
</feature>
<name>A0A7I7KZJ5_9MYCO</name>
<dbReference type="PANTHER" id="PTHR30055:SF234">
    <property type="entry name" value="HTH-TYPE TRANSCRIPTIONAL REGULATOR BETI"/>
    <property type="match status" value="1"/>
</dbReference>
<keyword evidence="1" id="KW-0805">Transcription regulation</keyword>
<dbReference type="InterPro" id="IPR050109">
    <property type="entry name" value="HTH-type_TetR-like_transc_reg"/>
</dbReference>
<keyword evidence="3" id="KW-0804">Transcription</keyword>
<evidence type="ECO:0000313" key="8">
    <source>
        <dbReference type="Proteomes" id="UP000465866"/>
    </source>
</evidence>
<dbReference type="InterPro" id="IPR009057">
    <property type="entry name" value="Homeodomain-like_sf"/>
</dbReference>
<dbReference type="KEGG" id="mcoo:MCOO_32010"/>
<evidence type="ECO:0000256" key="2">
    <source>
        <dbReference type="ARBA" id="ARBA00023125"/>
    </source>
</evidence>
<dbReference type="Pfam" id="PF00440">
    <property type="entry name" value="TetR_N"/>
    <property type="match status" value="1"/>
</dbReference>
<feature type="region of interest" description="Disordered" evidence="5">
    <location>
        <begin position="1"/>
        <end position="36"/>
    </location>
</feature>
<evidence type="ECO:0000256" key="5">
    <source>
        <dbReference type="SAM" id="MobiDB-lite"/>
    </source>
</evidence>
<keyword evidence="2 4" id="KW-0238">DNA-binding</keyword>
<protein>
    <recommendedName>
        <fullName evidence="6">HTH tetR-type domain-containing protein</fullName>
    </recommendedName>
</protein>